<dbReference type="AlphaFoldDB" id="A0A0M9VMV6"/>
<dbReference type="GO" id="GO:0010629">
    <property type="term" value="P:negative regulation of gene expression"/>
    <property type="evidence" value="ECO:0007669"/>
    <property type="project" value="UniProtKB-ARBA"/>
</dbReference>
<feature type="compositionally biased region" description="Polar residues" evidence="7">
    <location>
        <begin position="66"/>
        <end position="78"/>
    </location>
</feature>
<dbReference type="Proteomes" id="UP000037751">
    <property type="component" value="Unassembled WGS sequence"/>
</dbReference>
<evidence type="ECO:0000313" key="10">
    <source>
        <dbReference type="Proteomes" id="UP000037751"/>
    </source>
</evidence>
<dbReference type="InterPro" id="IPR034922">
    <property type="entry name" value="REX1-like_exo"/>
</dbReference>
<dbReference type="InterPro" id="IPR012337">
    <property type="entry name" value="RNaseH-like_sf"/>
</dbReference>
<dbReference type="Gene3D" id="3.30.420.10">
    <property type="entry name" value="Ribonuclease H-like superfamily/Ribonuclease H"/>
    <property type="match status" value="1"/>
</dbReference>
<dbReference type="GO" id="GO:0004527">
    <property type="term" value="F:exonuclease activity"/>
    <property type="evidence" value="ECO:0007669"/>
    <property type="project" value="UniProtKB-KW"/>
</dbReference>
<comment type="caution">
    <text evidence="9">The sequence shown here is derived from an EMBL/GenBank/DDBJ whole genome shotgun (WGS) entry which is preliminary data.</text>
</comment>
<organism evidence="9 10">
    <name type="scientific">Malassezia pachydermatis</name>
    <dbReference type="NCBI Taxonomy" id="77020"/>
    <lineage>
        <taxon>Eukaryota</taxon>
        <taxon>Fungi</taxon>
        <taxon>Dikarya</taxon>
        <taxon>Basidiomycota</taxon>
        <taxon>Ustilaginomycotina</taxon>
        <taxon>Malasseziomycetes</taxon>
        <taxon>Malasseziales</taxon>
        <taxon>Malasseziaceae</taxon>
        <taxon>Malassezia</taxon>
    </lineage>
</organism>
<keyword evidence="6" id="KW-0539">Nucleus</keyword>
<keyword evidence="5" id="KW-0269">Exonuclease</keyword>
<evidence type="ECO:0000256" key="3">
    <source>
        <dbReference type="ARBA" id="ARBA00022722"/>
    </source>
</evidence>
<dbReference type="STRING" id="77020.A0A0M9VMV6"/>
<sequence length="537" mass="59144">MLPTRGRLTDVVCPAHRDGECESRRVACPFSHDLSKVRPPPRIDEPAPKRRHMESGVSASPADSLRASTSASVGPSSTLVCPRLTSKDHSVTSKISLATRQDGVKKMFTTLCRFYAPLLQHSHPTIQSWGRQMAAVHAKSMEVEVFKHASEYSYKTSCMTAAASVLKRATDVLQSSLDDAQQVLEQGDTKAAYDTLQSCTEIGTHTDVVKKREQASLRQRGRLTRTRLAKAGFLCPKGDLATLGYLTSLPEEWGPGSTKPDATGEEQTCVRCGMPFTVGPLGVSHDLRPGQQDPEACRYHPGRPRREATSDPRARKVLRWTCCGRAVDTQTLGDDRCATGPHVFKEEQPREMHRRSAYVTWHDLEHDTSELLDVAALDCEMSYSTAGLSVTRITLVDAMGDVVFDELIQCSDGVSIVDFNTQFSGIQPDEYEAKAIFDLEAARRALAQYIGPETVLIGHGLENDLHAIRLVHTNVVDTCYLFPHPRGLPYRLALRELVGQHLGKIIQAGGASVGHSSAEDAQMTLELVRWKWLDACS</sequence>
<reference evidence="9 10" key="1">
    <citation type="submission" date="2015-07" db="EMBL/GenBank/DDBJ databases">
        <title>Draft Genome Sequence of Malassezia furfur CBS1878 and Malassezia pachydermatis CBS1879.</title>
        <authorList>
            <person name="Triana S."/>
            <person name="Ohm R."/>
            <person name="Gonzalez A."/>
            <person name="DeCock H."/>
            <person name="Restrepo S."/>
            <person name="Celis A."/>
        </authorList>
    </citation>
    <scope>NUCLEOTIDE SEQUENCE [LARGE SCALE GENOMIC DNA]</scope>
    <source>
        <strain evidence="9 10">CBS 1879</strain>
    </source>
</reference>
<feature type="region of interest" description="Disordered" evidence="7">
    <location>
        <begin position="32"/>
        <end position="78"/>
    </location>
</feature>
<dbReference type="InterPro" id="IPR036397">
    <property type="entry name" value="RNaseH_sf"/>
</dbReference>
<evidence type="ECO:0000313" key="9">
    <source>
        <dbReference type="EMBL" id="KOS12642.1"/>
    </source>
</evidence>
<comment type="similarity">
    <text evidence="2">Belongs to the REXO1/REXO3 family.</text>
</comment>
<proteinExistence type="inferred from homology"/>
<evidence type="ECO:0000256" key="4">
    <source>
        <dbReference type="ARBA" id="ARBA00022801"/>
    </source>
</evidence>
<gene>
    <name evidence="9" type="ORF">Malapachy_0361</name>
</gene>
<dbReference type="InterPro" id="IPR013520">
    <property type="entry name" value="Ribonucl_H"/>
</dbReference>
<evidence type="ECO:0000259" key="8">
    <source>
        <dbReference type="SMART" id="SM00479"/>
    </source>
</evidence>
<dbReference type="GO" id="GO:0005634">
    <property type="term" value="C:nucleus"/>
    <property type="evidence" value="ECO:0007669"/>
    <property type="project" value="UniProtKB-SubCell"/>
</dbReference>
<keyword evidence="3" id="KW-0540">Nuclease</keyword>
<dbReference type="EMBL" id="LGAV01000010">
    <property type="protein sequence ID" value="KOS12642.1"/>
    <property type="molecule type" value="Genomic_DNA"/>
</dbReference>
<dbReference type="PANTHER" id="PTHR12801">
    <property type="entry name" value="RNA EXONUCLEASE REXO1 / RECO3 FAMILY MEMBER-RELATED"/>
    <property type="match status" value="1"/>
</dbReference>
<feature type="region of interest" description="Disordered" evidence="7">
    <location>
        <begin position="286"/>
        <end position="311"/>
    </location>
</feature>
<keyword evidence="4" id="KW-0378">Hydrolase</keyword>
<dbReference type="GO" id="GO:0003676">
    <property type="term" value="F:nucleic acid binding"/>
    <property type="evidence" value="ECO:0007669"/>
    <property type="project" value="InterPro"/>
</dbReference>
<evidence type="ECO:0000256" key="2">
    <source>
        <dbReference type="ARBA" id="ARBA00006357"/>
    </source>
</evidence>
<dbReference type="OrthoDB" id="8191639at2759"/>
<protein>
    <submittedName>
        <fullName evidence="9">Rexo1 protein</fullName>
    </submittedName>
</protein>
<comment type="subcellular location">
    <subcellularLocation>
        <location evidence="1">Nucleus</location>
    </subcellularLocation>
</comment>
<dbReference type="CDD" id="cd06145">
    <property type="entry name" value="REX1_like"/>
    <property type="match status" value="1"/>
</dbReference>
<evidence type="ECO:0000256" key="7">
    <source>
        <dbReference type="SAM" id="MobiDB-lite"/>
    </source>
</evidence>
<dbReference type="VEuPathDB" id="FungiDB:Malapachy_0361"/>
<accession>A0A0M9VMV6</accession>
<dbReference type="RefSeq" id="XP_017990274.1">
    <property type="nucleotide sequence ID" value="XM_018134882.1"/>
</dbReference>
<feature type="compositionally biased region" description="Basic and acidic residues" evidence="7">
    <location>
        <begin position="33"/>
        <end position="48"/>
    </location>
</feature>
<keyword evidence="10" id="KW-1185">Reference proteome</keyword>
<name>A0A0M9VMV6_9BASI</name>
<dbReference type="InterPro" id="IPR047021">
    <property type="entry name" value="REXO1/3/4-like"/>
</dbReference>
<dbReference type="FunFam" id="3.30.420.10:FF:000031">
    <property type="entry name" value="RNA exonuclease 1"/>
    <property type="match status" value="1"/>
</dbReference>
<dbReference type="PANTHER" id="PTHR12801:SF115">
    <property type="entry name" value="FI18136P1-RELATED"/>
    <property type="match status" value="1"/>
</dbReference>
<dbReference type="GeneID" id="28726757"/>
<dbReference type="SMART" id="SM00479">
    <property type="entry name" value="EXOIII"/>
    <property type="match status" value="1"/>
</dbReference>
<evidence type="ECO:0000256" key="5">
    <source>
        <dbReference type="ARBA" id="ARBA00022839"/>
    </source>
</evidence>
<evidence type="ECO:0000256" key="1">
    <source>
        <dbReference type="ARBA" id="ARBA00004123"/>
    </source>
</evidence>
<evidence type="ECO:0000256" key="6">
    <source>
        <dbReference type="ARBA" id="ARBA00023242"/>
    </source>
</evidence>
<dbReference type="SUPFAM" id="SSF53098">
    <property type="entry name" value="Ribonuclease H-like"/>
    <property type="match status" value="1"/>
</dbReference>
<feature type="domain" description="Exonuclease" evidence="8">
    <location>
        <begin position="373"/>
        <end position="537"/>
    </location>
</feature>